<evidence type="ECO:0000259" key="2">
    <source>
        <dbReference type="PROSITE" id="PS50118"/>
    </source>
</evidence>
<name>A0A7R7WC34_ASPKA</name>
<evidence type="ECO:0000313" key="4">
    <source>
        <dbReference type="Proteomes" id="UP000661280"/>
    </source>
</evidence>
<dbReference type="AlphaFoldDB" id="A0A7R7WC34"/>
<dbReference type="PROSITE" id="PS50118">
    <property type="entry name" value="HMG_BOX_2"/>
    <property type="match status" value="1"/>
</dbReference>
<dbReference type="RefSeq" id="XP_041543812.1">
    <property type="nucleotide sequence ID" value="XM_041690204.1"/>
</dbReference>
<dbReference type="Gene3D" id="1.10.30.10">
    <property type="entry name" value="High mobility group box domain"/>
    <property type="match status" value="1"/>
</dbReference>
<keyword evidence="1" id="KW-0238">DNA-binding</keyword>
<keyword evidence="4" id="KW-1185">Reference proteome</keyword>
<dbReference type="EMBL" id="AP024429">
    <property type="protein sequence ID" value="BCS00050.1"/>
    <property type="molecule type" value="Genomic_DNA"/>
</dbReference>
<organism evidence="3 4">
    <name type="scientific">Aspergillus kawachii</name>
    <name type="common">White koji mold</name>
    <name type="synonym">Aspergillus awamori var. kawachi</name>
    <dbReference type="NCBI Taxonomy" id="1069201"/>
    <lineage>
        <taxon>Eukaryota</taxon>
        <taxon>Fungi</taxon>
        <taxon>Dikarya</taxon>
        <taxon>Ascomycota</taxon>
        <taxon>Pezizomycotina</taxon>
        <taxon>Eurotiomycetes</taxon>
        <taxon>Eurotiomycetidae</taxon>
        <taxon>Eurotiales</taxon>
        <taxon>Aspergillaceae</taxon>
        <taxon>Aspergillus</taxon>
        <taxon>Aspergillus subgen. Circumdati</taxon>
    </lineage>
</organism>
<reference evidence="3" key="1">
    <citation type="submission" date="2021-01" db="EMBL/GenBank/DDBJ databases">
        <authorList>
            <consortium name="Aspergillus luchuensis mut. kawachii IFO 4304 genome sequencing consortium"/>
            <person name="Kazuki M."/>
            <person name="Futagami T."/>
        </authorList>
    </citation>
    <scope>NUCLEOTIDE SEQUENCE</scope>
    <source>
        <strain evidence="3">IFO 4308</strain>
    </source>
</reference>
<dbReference type="OrthoDB" id="4471361at2759"/>
<dbReference type="KEGG" id="aluc:AKAW2_50391S"/>
<reference evidence="3" key="2">
    <citation type="submission" date="2021-02" db="EMBL/GenBank/DDBJ databases">
        <title>Aspergillus luchuensis mut. kawachii IFO 4304 genome sequence.</title>
        <authorList>
            <person name="Mori K."/>
            <person name="Kadooka C."/>
            <person name="Goto M."/>
            <person name="Futagami T."/>
        </authorList>
    </citation>
    <scope>NUCLEOTIDE SEQUENCE</scope>
    <source>
        <strain evidence="3">IFO 4308</strain>
    </source>
</reference>
<accession>A0A7R7WC34</accession>
<gene>
    <name evidence="3" type="ORF">AKAW2_50391S</name>
</gene>
<evidence type="ECO:0000313" key="3">
    <source>
        <dbReference type="EMBL" id="BCS00050.1"/>
    </source>
</evidence>
<sequence length="195" mass="23188">MQHIPVRDMYAWVHRPVEMRRQEALERHGRISRPMKPFILYRLAYSDRAKRWFAQSDHQVISILTGRRWKLEAPHIREKYKTLAVMEKRNHARAHPGHRFSQSYKKKRSSQKPVLRSWRCFQWRPPNPVRVRSLALGLPRWIMTAPVNIQPDSSSRSGDHHQAQCIEFKWLQPAANCRLDLVAVEVLSPDSRFRA</sequence>
<dbReference type="Pfam" id="PF00505">
    <property type="entry name" value="HMG_box"/>
    <property type="match status" value="1"/>
</dbReference>
<keyword evidence="1" id="KW-0539">Nucleus</keyword>
<dbReference type="SMART" id="SM00398">
    <property type="entry name" value="HMG"/>
    <property type="match status" value="1"/>
</dbReference>
<feature type="domain" description="HMG box" evidence="2">
    <location>
        <begin position="31"/>
        <end position="99"/>
    </location>
</feature>
<dbReference type="InterPro" id="IPR009071">
    <property type="entry name" value="HMG_box_dom"/>
</dbReference>
<dbReference type="GeneID" id="64961371"/>
<proteinExistence type="predicted"/>
<dbReference type="Proteomes" id="UP000661280">
    <property type="component" value="Chromosome 5"/>
</dbReference>
<protein>
    <recommendedName>
        <fullName evidence="2">HMG box domain-containing protein</fullName>
    </recommendedName>
</protein>
<feature type="DNA-binding region" description="HMG box" evidence="1">
    <location>
        <begin position="31"/>
        <end position="99"/>
    </location>
</feature>
<dbReference type="GO" id="GO:0005634">
    <property type="term" value="C:nucleus"/>
    <property type="evidence" value="ECO:0007669"/>
    <property type="project" value="UniProtKB-UniRule"/>
</dbReference>
<dbReference type="InterPro" id="IPR036910">
    <property type="entry name" value="HMG_box_dom_sf"/>
</dbReference>
<evidence type="ECO:0000256" key="1">
    <source>
        <dbReference type="PROSITE-ProRule" id="PRU00267"/>
    </source>
</evidence>
<dbReference type="SUPFAM" id="SSF47095">
    <property type="entry name" value="HMG-box"/>
    <property type="match status" value="1"/>
</dbReference>
<dbReference type="GO" id="GO:0003677">
    <property type="term" value="F:DNA binding"/>
    <property type="evidence" value="ECO:0007669"/>
    <property type="project" value="UniProtKB-UniRule"/>
</dbReference>